<organism evidence="10 11">
    <name type="scientific">Halobacillus shinanisalinarum</name>
    <dbReference type="NCBI Taxonomy" id="2932258"/>
    <lineage>
        <taxon>Bacteria</taxon>
        <taxon>Bacillati</taxon>
        <taxon>Bacillota</taxon>
        <taxon>Bacilli</taxon>
        <taxon>Bacillales</taxon>
        <taxon>Bacillaceae</taxon>
        <taxon>Halobacillus</taxon>
    </lineage>
</organism>
<dbReference type="PROSITE" id="PS01039">
    <property type="entry name" value="SBP_BACTERIAL_3"/>
    <property type="match status" value="1"/>
</dbReference>
<keyword evidence="3 7" id="KW-0732">Signal</keyword>
<dbReference type="SMART" id="SM00062">
    <property type="entry name" value="PBPb"/>
    <property type="match status" value="1"/>
</dbReference>
<dbReference type="SMART" id="SM00079">
    <property type="entry name" value="PBPe"/>
    <property type="match status" value="1"/>
</dbReference>
<evidence type="ECO:0000256" key="3">
    <source>
        <dbReference type="ARBA" id="ARBA00022729"/>
    </source>
</evidence>
<dbReference type="Gene3D" id="3.40.190.10">
    <property type="entry name" value="Periplasmic binding protein-like II"/>
    <property type="match status" value="2"/>
</dbReference>
<dbReference type="PANTHER" id="PTHR35936">
    <property type="entry name" value="MEMBRANE-BOUND LYTIC MUREIN TRANSGLYCOSYLASE F"/>
    <property type="match status" value="1"/>
</dbReference>
<evidence type="ECO:0000259" key="9">
    <source>
        <dbReference type="SMART" id="SM00079"/>
    </source>
</evidence>
<evidence type="ECO:0000256" key="4">
    <source>
        <dbReference type="ARBA" id="ARBA00023139"/>
    </source>
</evidence>
<dbReference type="InterPro" id="IPR001320">
    <property type="entry name" value="Iontro_rcpt_C"/>
</dbReference>
<feature type="chain" id="PRO_5046643094" evidence="7">
    <location>
        <begin position="23"/>
        <end position="270"/>
    </location>
</feature>
<dbReference type="SUPFAM" id="SSF53850">
    <property type="entry name" value="Periplasmic binding protein-like II"/>
    <property type="match status" value="1"/>
</dbReference>
<reference evidence="10 11" key="1">
    <citation type="submission" date="2022-04" db="EMBL/GenBank/DDBJ databases">
        <title>Halobacillus sp. isolated from saltern.</title>
        <authorList>
            <person name="Won M."/>
            <person name="Lee C.-M."/>
            <person name="Woen H.-Y."/>
            <person name="Kwon S.-W."/>
        </authorList>
    </citation>
    <scope>NUCLEOTIDE SEQUENCE [LARGE SCALE GENOMIC DNA]</scope>
    <source>
        <strain evidence="10 11">SSTM10-2</strain>
    </source>
</reference>
<dbReference type="InterPro" id="IPR018313">
    <property type="entry name" value="SBP_3_CS"/>
</dbReference>
<accession>A0ABY4H1U6</accession>
<feature type="signal peptide" evidence="7">
    <location>
        <begin position="1"/>
        <end position="22"/>
    </location>
</feature>
<dbReference type="EMBL" id="CP095074">
    <property type="protein sequence ID" value="UOQ93890.1"/>
    <property type="molecule type" value="Genomic_DNA"/>
</dbReference>
<feature type="domain" description="Solute-binding protein family 3/N-terminal" evidence="8">
    <location>
        <begin position="50"/>
        <end position="264"/>
    </location>
</feature>
<evidence type="ECO:0000259" key="8">
    <source>
        <dbReference type="SMART" id="SM00062"/>
    </source>
</evidence>
<dbReference type="Pfam" id="PF00497">
    <property type="entry name" value="SBP_bac_3"/>
    <property type="match status" value="1"/>
</dbReference>
<protein>
    <submittedName>
        <fullName evidence="10">Transporter substrate-binding domain-containing protein</fullName>
    </submittedName>
</protein>
<dbReference type="InterPro" id="IPR001638">
    <property type="entry name" value="Solute-binding_3/MltF_N"/>
</dbReference>
<evidence type="ECO:0000256" key="7">
    <source>
        <dbReference type="SAM" id="SignalP"/>
    </source>
</evidence>
<gene>
    <name evidence="10" type="ORF">MUO14_02580</name>
</gene>
<dbReference type="RefSeq" id="WP_244753501.1">
    <property type="nucleotide sequence ID" value="NZ_CP095074.1"/>
</dbReference>
<evidence type="ECO:0000256" key="2">
    <source>
        <dbReference type="ARBA" id="ARBA00010333"/>
    </source>
</evidence>
<evidence type="ECO:0000256" key="1">
    <source>
        <dbReference type="ARBA" id="ARBA00004196"/>
    </source>
</evidence>
<evidence type="ECO:0000313" key="11">
    <source>
        <dbReference type="Proteomes" id="UP000831880"/>
    </source>
</evidence>
<dbReference type="PROSITE" id="PS51257">
    <property type="entry name" value="PROKAR_LIPOPROTEIN"/>
    <property type="match status" value="1"/>
</dbReference>
<evidence type="ECO:0000256" key="5">
    <source>
        <dbReference type="ARBA" id="ARBA00023288"/>
    </source>
</evidence>
<proteinExistence type="inferred from homology"/>
<keyword evidence="11" id="KW-1185">Reference proteome</keyword>
<keyword evidence="5" id="KW-0449">Lipoprotein</keyword>
<evidence type="ECO:0000256" key="6">
    <source>
        <dbReference type="RuleBase" id="RU003744"/>
    </source>
</evidence>
<feature type="domain" description="Ionotropic glutamate receptor C-terminal" evidence="9">
    <location>
        <begin position="50"/>
        <end position="263"/>
    </location>
</feature>
<keyword evidence="4" id="KW-0564">Palmitate</keyword>
<dbReference type="Proteomes" id="UP000831880">
    <property type="component" value="Chromosome"/>
</dbReference>
<sequence length="270" mass="29264">MKKILFTLFLGTLMFFTLVACGSGNEEKASSDSNTSGESSAGYDIVEQGKLTFAASGEFRPFSMTTGGEMTGFDIDVGNAVAKELGLEPVQEKSKFAAIVEGVKSGRYDIAVASHTITEERAKEVDFSTPYYYSGAQIFTRPDSNSETLEDLEDLEIAVSKGSTYVKFAEKVTDKIKVYDSDVVALQALAKGRHDAVITDFLTGKEAIGEGLKVRGKKIIDRSDQAIAVAKGNDKLLEDINAALKTLRENGTLEKISKKYFSDDITTVPE</sequence>
<comment type="similarity">
    <text evidence="2 6">Belongs to the bacterial solute-binding protein 3 family.</text>
</comment>
<dbReference type="PANTHER" id="PTHR35936:SF19">
    <property type="entry name" value="AMINO-ACID-BINDING PROTEIN YXEM-RELATED"/>
    <property type="match status" value="1"/>
</dbReference>
<comment type="subcellular location">
    <subcellularLocation>
        <location evidence="1">Cell envelope</location>
    </subcellularLocation>
</comment>
<evidence type="ECO:0000313" key="10">
    <source>
        <dbReference type="EMBL" id="UOQ93890.1"/>
    </source>
</evidence>
<name>A0ABY4H1U6_9BACI</name>